<reference evidence="3" key="1">
    <citation type="submission" date="2022-07" db="EMBL/GenBank/DDBJ databases">
        <title>Genome Sequence of Physisporinus lineatus.</title>
        <authorList>
            <person name="Buettner E."/>
        </authorList>
    </citation>
    <scope>NUCLEOTIDE SEQUENCE</scope>
    <source>
        <strain evidence="3">VT162</strain>
    </source>
</reference>
<dbReference type="AlphaFoldDB" id="A0AAD5V273"/>
<evidence type="ECO:0000313" key="4">
    <source>
        <dbReference type="Proteomes" id="UP001212997"/>
    </source>
</evidence>
<evidence type="ECO:0000256" key="1">
    <source>
        <dbReference type="SAM" id="MobiDB-lite"/>
    </source>
</evidence>
<comment type="caution">
    <text evidence="3">The sequence shown here is derived from an EMBL/GenBank/DDBJ whole genome shotgun (WGS) entry which is preliminary data.</text>
</comment>
<organism evidence="3 4">
    <name type="scientific">Meripilus lineatus</name>
    <dbReference type="NCBI Taxonomy" id="2056292"/>
    <lineage>
        <taxon>Eukaryota</taxon>
        <taxon>Fungi</taxon>
        <taxon>Dikarya</taxon>
        <taxon>Basidiomycota</taxon>
        <taxon>Agaricomycotina</taxon>
        <taxon>Agaricomycetes</taxon>
        <taxon>Polyporales</taxon>
        <taxon>Meripilaceae</taxon>
        <taxon>Meripilus</taxon>
    </lineage>
</organism>
<gene>
    <name evidence="3" type="ORF">NLI96_g8306</name>
</gene>
<feature type="compositionally biased region" description="Polar residues" evidence="1">
    <location>
        <begin position="56"/>
        <end position="69"/>
    </location>
</feature>
<keyword evidence="2" id="KW-0812">Transmembrane</keyword>
<keyword evidence="2" id="KW-0472">Membrane</keyword>
<feature type="transmembrane region" description="Helical" evidence="2">
    <location>
        <begin position="173"/>
        <end position="195"/>
    </location>
</feature>
<accession>A0AAD5V273</accession>
<feature type="region of interest" description="Disordered" evidence="1">
    <location>
        <begin position="56"/>
        <end position="76"/>
    </location>
</feature>
<dbReference type="Proteomes" id="UP001212997">
    <property type="component" value="Unassembled WGS sequence"/>
</dbReference>
<evidence type="ECO:0000313" key="3">
    <source>
        <dbReference type="EMBL" id="KAJ3480504.1"/>
    </source>
</evidence>
<feature type="transmembrane region" description="Helical" evidence="2">
    <location>
        <begin position="252"/>
        <end position="274"/>
    </location>
</feature>
<evidence type="ECO:0000256" key="2">
    <source>
        <dbReference type="SAM" id="Phobius"/>
    </source>
</evidence>
<proteinExistence type="predicted"/>
<keyword evidence="2" id="KW-1133">Transmembrane helix</keyword>
<protein>
    <submittedName>
        <fullName evidence="3">Uncharacterized protein</fullName>
    </submittedName>
</protein>
<name>A0AAD5V273_9APHY</name>
<dbReference type="EMBL" id="JANAWD010000371">
    <property type="protein sequence ID" value="KAJ3480504.1"/>
    <property type="molecule type" value="Genomic_DNA"/>
</dbReference>
<keyword evidence="4" id="KW-1185">Reference proteome</keyword>
<sequence>MALPAEKDISELSLYHARDQDVELSLPIAERPERQIIRAISIQTAIAYPPLNANAPSSSTATVDPTTSAEGPILPPPVTVGPLPSHHSPNPDVNYVGLVSPVFHRSCAFGVRVATRVFGRRILKRIEAGFVTLLFALDNLNPIPYAKLLAWYSHPAFLAGPTRSIWILPIFRLTFLSATFLKILFQFSGLLVVPFDAFKPSGVLLIVTDAFTDGVKYSGFTNGILLAFSLPRTPGRHGRRLINASRHYMEDVQFVACIVGPLLPILIKVCVFFMPNKRSTAFMLLPRLAA</sequence>